<evidence type="ECO:0000313" key="2">
    <source>
        <dbReference type="EMBL" id="KXJ86994.1"/>
    </source>
</evidence>
<reference evidence="3" key="1">
    <citation type="submission" date="2016-02" db="EMBL/GenBank/DDBJ databases">
        <title>Draft genome sequence of Microdochium bolleyi, a fungal endophyte of beachgrass.</title>
        <authorList>
            <consortium name="DOE Joint Genome Institute"/>
            <person name="David A.S."/>
            <person name="May G."/>
            <person name="Haridas S."/>
            <person name="Lim J."/>
            <person name="Wang M."/>
            <person name="Labutti K."/>
            <person name="Lipzen A."/>
            <person name="Barry K."/>
            <person name="Grigoriev I.V."/>
        </authorList>
    </citation>
    <scope>NUCLEOTIDE SEQUENCE [LARGE SCALE GENOMIC DNA]</scope>
    <source>
        <strain evidence="3">J235TASD1</strain>
    </source>
</reference>
<name>A0A136IPZ6_9PEZI</name>
<proteinExistence type="predicted"/>
<feature type="non-terminal residue" evidence="2">
    <location>
        <position position="87"/>
    </location>
</feature>
<keyword evidence="1" id="KW-0812">Transmembrane</keyword>
<evidence type="ECO:0000256" key="1">
    <source>
        <dbReference type="SAM" id="Phobius"/>
    </source>
</evidence>
<dbReference type="InParanoid" id="A0A136IPZ6"/>
<protein>
    <submittedName>
        <fullName evidence="2">Uncharacterized protein</fullName>
    </submittedName>
</protein>
<dbReference type="EMBL" id="KQ964264">
    <property type="protein sequence ID" value="KXJ86994.1"/>
    <property type="molecule type" value="Genomic_DNA"/>
</dbReference>
<dbReference type="AlphaFoldDB" id="A0A136IPZ6"/>
<feature type="transmembrane region" description="Helical" evidence="1">
    <location>
        <begin position="12"/>
        <end position="34"/>
    </location>
</feature>
<sequence length="87" mass="9203">MPPLGHPEMPQGAVGSVLAAALPVSWWWACVCLLSGPRRDATFSEISVASSKGKPQARCKGLPDFRSPIMSDPERHASTHGADSCCV</sequence>
<evidence type="ECO:0000313" key="3">
    <source>
        <dbReference type="Proteomes" id="UP000070501"/>
    </source>
</evidence>
<keyword evidence="1" id="KW-1133">Transmembrane helix</keyword>
<keyword evidence="1" id="KW-0472">Membrane</keyword>
<gene>
    <name evidence="2" type="ORF">Micbo1qcDRAFT_167736</name>
</gene>
<dbReference type="Proteomes" id="UP000070501">
    <property type="component" value="Unassembled WGS sequence"/>
</dbReference>
<organism evidence="2 3">
    <name type="scientific">Microdochium bolleyi</name>
    <dbReference type="NCBI Taxonomy" id="196109"/>
    <lineage>
        <taxon>Eukaryota</taxon>
        <taxon>Fungi</taxon>
        <taxon>Dikarya</taxon>
        <taxon>Ascomycota</taxon>
        <taxon>Pezizomycotina</taxon>
        <taxon>Sordariomycetes</taxon>
        <taxon>Xylariomycetidae</taxon>
        <taxon>Xylariales</taxon>
        <taxon>Microdochiaceae</taxon>
        <taxon>Microdochium</taxon>
    </lineage>
</organism>
<keyword evidence="3" id="KW-1185">Reference proteome</keyword>
<accession>A0A136IPZ6</accession>